<comment type="caution">
    <text evidence="1">The sequence shown here is derived from an EMBL/GenBank/DDBJ whole genome shotgun (WGS) entry which is preliminary data.</text>
</comment>
<reference evidence="1" key="1">
    <citation type="submission" date="2020-08" db="EMBL/GenBank/DDBJ databases">
        <title>Multicomponent nature underlies the extraordinary mechanical properties of spider dragline silk.</title>
        <authorList>
            <person name="Kono N."/>
            <person name="Nakamura H."/>
            <person name="Mori M."/>
            <person name="Yoshida Y."/>
            <person name="Ohtoshi R."/>
            <person name="Malay A.D."/>
            <person name="Moran D.A.P."/>
            <person name="Tomita M."/>
            <person name="Numata K."/>
            <person name="Arakawa K."/>
        </authorList>
    </citation>
    <scope>NUCLEOTIDE SEQUENCE</scope>
</reference>
<dbReference type="OrthoDB" id="10583594at2759"/>
<accession>A0A8X7CBD2</accession>
<dbReference type="AlphaFoldDB" id="A0A8X7CBD2"/>
<dbReference type="Proteomes" id="UP000886998">
    <property type="component" value="Unassembled WGS sequence"/>
</dbReference>
<proteinExistence type="predicted"/>
<dbReference type="EMBL" id="BMAV01012195">
    <property type="protein sequence ID" value="GFY58654.1"/>
    <property type="molecule type" value="Genomic_DNA"/>
</dbReference>
<keyword evidence="2" id="KW-1185">Reference proteome</keyword>
<organism evidence="1 2">
    <name type="scientific">Trichonephila inaurata madagascariensis</name>
    <dbReference type="NCBI Taxonomy" id="2747483"/>
    <lineage>
        <taxon>Eukaryota</taxon>
        <taxon>Metazoa</taxon>
        <taxon>Ecdysozoa</taxon>
        <taxon>Arthropoda</taxon>
        <taxon>Chelicerata</taxon>
        <taxon>Arachnida</taxon>
        <taxon>Araneae</taxon>
        <taxon>Araneomorphae</taxon>
        <taxon>Entelegynae</taxon>
        <taxon>Araneoidea</taxon>
        <taxon>Nephilidae</taxon>
        <taxon>Trichonephila</taxon>
        <taxon>Trichonephila inaurata</taxon>
    </lineage>
</organism>
<sequence>MEQVFHDYITKVCNNRVRIWENFFKKYENAEEDGDISDWKKMTVTSKKGNYYFDICHEFASYSLSIYKLFYIAN</sequence>
<protein>
    <submittedName>
        <fullName evidence="1">Uncharacterized protein</fullName>
    </submittedName>
</protein>
<gene>
    <name evidence="1" type="ORF">TNIN_205441</name>
</gene>
<evidence type="ECO:0000313" key="2">
    <source>
        <dbReference type="Proteomes" id="UP000886998"/>
    </source>
</evidence>
<name>A0A8X7CBD2_9ARAC</name>
<evidence type="ECO:0000313" key="1">
    <source>
        <dbReference type="EMBL" id="GFY58654.1"/>
    </source>
</evidence>